<name>A0ABD2P9A3_9CUCU</name>
<protein>
    <submittedName>
        <fullName evidence="1">Uncharacterized protein</fullName>
    </submittedName>
</protein>
<dbReference type="Proteomes" id="UP001516400">
    <property type="component" value="Unassembled WGS sequence"/>
</dbReference>
<dbReference type="PANTHER" id="PTHR47272:SF1">
    <property type="entry name" value="PIGGYBAC TRANSPOSABLE ELEMENT-DERIVED PROTEIN 3-LIKE"/>
    <property type="match status" value="1"/>
</dbReference>
<dbReference type="AlphaFoldDB" id="A0ABD2P9A3"/>
<gene>
    <name evidence="1" type="ORF">HHI36_001778</name>
</gene>
<comment type="caution">
    <text evidence="1">The sequence shown here is derived from an EMBL/GenBank/DDBJ whole genome shotgun (WGS) entry which is preliminary data.</text>
</comment>
<dbReference type="PANTHER" id="PTHR47272">
    <property type="entry name" value="DDE_TNP_1_7 DOMAIN-CONTAINING PROTEIN"/>
    <property type="match status" value="1"/>
</dbReference>
<reference evidence="1 2" key="1">
    <citation type="journal article" date="2021" name="BMC Biol.">
        <title>Horizontally acquired antibacterial genes associated with adaptive radiation of ladybird beetles.</title>
        <authorList>
            <person name="Li H.S."/>
            <person name="Tang X.F."/>
            <person name="Huang Y.H."/>
            <person name="Xu Z.Y."/>
            <person name="Chen M.L."/>
            <person name="Du X.Y."/>
            <person name="Qiu B.Y."/>
            <person name="Chen P.T."/>
            <person name="Zhang W."/>
            <person name="Slipinski A."/>
            <person name="Escalona H.E."/>
            <person name="Waterhouse R.M."/>
            <person name="Zwick A."/>
            <person name="Pang H."/>
        </authorList>
    </citation>
    <scope>NUCLEOTIDE SEQUENCE [LARGE SCALE GENOMIC DNA]</scope>
    <source>
        <strain evidence="1">SYSU2018</strain>
    </source>
</reference>
<evidence type="ECO:0000313" key="2">
    <source>
        <dbReference type="Proteomes" id="UP001516400"/>
    </source>
</evidence>
<organism evidence="1 2">
    <name type="scientific">Cryptolaemus montrouzieri</name>
    <dbReference type="NCBI Taxonomy" id="559131"/>
    <lineage>
        <taxon>Eukaryota</taxon>
        <taxon>Metazoa</taxon>
        <taxon>Ecdysozoa</taxon>
        <taxon>Arthropoda</taxon>
        <taxon>Hexapoda</taxon>
        <taxon>Insecta</taxon>
        <taxon>Pterygota</taxon>
        <taxon>Neoptera</taxon>
        <taxon>Endopterygota</taxon>
        <taxon>Coleoptera</taxon>
        <taxon>Polyphaga</taxon>
        <taxon>Cucujiformia</taxon>
        <taxon>Coccinelloidea</taxon>
        <taxon>Coccinellidae</taxon>
        <taxon>Scymninae</taxon>
        <taxon>Scymnini</taxon>
        <taxon>Cryptolaemus</taxon>
    </lineage>
</organism>
<dbReference type="EMBL" id="JABFTP020000185">
    <property type="protein sequence ID" value="KAL3287303.1"/>
    <property type="molecule type" value="Genomic_DNA"/>
</dbReference>
<evidence type="ECO:0000313" key="1">
    <source>
        <dbReference type="EMBL" id="KAL3287303.1"/>
    </source>
</evidence>
<sequence length="87" mass="10137">MMIPYKGTKASNRRQCMQNYPKKWWFKIFVRCDVVYYLKNEKNLSLGTVTANRVRSCTLKSDKELGRAGRGSFDQKVDNNKNVAIVK</sequence>
<keyword evidence="2" id="KW-1185">Reference proteome</keyword>
<accession>A0ABD2P9A3</accession>
<proteinExistence type="predicted"/>